<dbReference type="PRINTS" id="PR00368">
    <property type="entry name" value="FADPNR"/>
</dbReference>
<dbReference type="PANTHER" id="PTHR42949:SF3">
    <property type="entry name" value="ANAEROBIC GLYCEROL-3-PHOSPHATE DEHYDROGENASE SUBUNIT B"/>
    <property type="match status" value="1"/>
</dbReference>
<dbReference type="RefSeq" id="WP_062280038.1">
    <property type="nucleotide sequence ID" value="NZ_DF968181.1"/>
</dbReference>
<keyword evidence="1" id="KW-0560">Oxidoreductase</keyword>
<dbReference type="InterPro" id="IPR036188">
    <property type="entry name" value="FAD/NAD-bd_sf"/>
</dbReference>
<dbReference type="Gene3D" id="3.50.50.60">
    <property type="entry name" value="FAD/NAD(P)-binding domain"/>
    <property type="match status" value="2"/>
</dbReference>
<gene>
    <name evidence="3" type="ORF">ATC1_13557</name>
</gene>
<accession>A0A0S7BTP7</accession>
<keyword evidence="4" id="KW-1185">Reference proteome</keyword>
<dbReference type="PANTHER" id="PTHR42949">
    <property type="entry name" value="ANAEROBIC GLYCEROL-3-PHOSPHATE DEHYDROGENASE SUBUNIT B"/>
    <property type="match status" value="1"/>
</dbReference>
<evidence type="ECO:0000259" key="2">
    <source>
        <dbReference type="Pfam" id="PF07992"/>
    </source>
</evidence>
<dbReference type="InterPro" id="IPR023753">
    <property type="entry name" value="FAD/NAD-binding_dom"/>
</dbReference>
<dbReference type="Pfam" id="PF07992">
    <property type="entry name" value="Pyr_redox_2"/>
    <property type="match status" value="1"/>
</dbReference>
<organism evidence="3">
    <name type="scientific">Flexilinea flocculi</name>
    <dbReference type="NCBI Taxonomy" id="1678840"/>
    <lineage>
        <taxon>Bacteria</taxon>
        <taxon>Bacillati</taxon>
        <taxon>Chloroflexota</taxon>
        <taxon>Anaerolineae</taxon>
        <taxon>Anaerolineales</taxon>
        <taxon>Anaerolineaceae</taxon>
        <taxon>Flexilinea</taxon>
    </lineage>
</organism>
<protein>
    <submittedName>
        <fullName evidence="3">Thioredoxin reductase</fullName>
    </submittedName>
</protein>
<dbReference type="EMBL" id="DF968181">
    <property type="protein sequence ID" value="GAP40580.1"/>
    <property type="molecule type" value="Genomic_DNA"/>
</dbReference>
<dbReference type="OrthoDB" id="9776839at2"/>
<sequence>MIPIHDYDLIVVGSGPAGLAAAVSAKKNGVDSVLIIDRDVEPGGILLQCVHSGFGLETFGEDLPGPSYAQRYIQDAELLHIDFLMDTMVLDVTKDFSVTVSNEKFGIQIFLAKAIVLAMGCRERSRAQIHLSGTRPAGVFTAGTAQRWVNVEGLMPGKNFVILGSGDIGMIMARRLTLEGAHVNRVVEIMPYLNGLSRNYVQCLQDYDIPLFLNHTINNIYGKKRVEAVEIVRVDQNRKVQPETAEIIPCDTVLLSVGLIPENELTRKIGVAMDPITGGAMTDNCFETSSPGIFVAGNVVHVYDLVDYVTHDGTIAGEQAARFIQGHRKIHQKRIPVIAEDSLRYVVPQKICPETLQEAEIQLFMRVSFPMEYPVQIRAYSDQGDIFRKTLPYVRPGEMVSIQIPKTAHDLIQASDAIRLQILRKE</sequence>
<reference evidence="3" key="1">
    <citation type="journal article" date="2015" name="Genome Announc.">
        <title>Draft Genome Sequence of Anaerolineae Strain TC1, a Novel Isolate from a Methanogenic Wastewater Treatment System.</title>
        <authorList>
            <person name="Matsuura N."/>
            <person name="Tourlousse D.M."/>
            <person name="Sun L."/>
            <person name="Toyonaga M."/>
            <person name="Kuroda K."/>
            <person name="Ohashi A."/>
            <person name="Cruz R."/>
            <person name="Yamaguchi T."/>
            <person name="Sekiguchi Y."/>
        </authorList>
    </citation>
    <scope>NUCLEOTIDE SEQUENCE [LARGE SCALE GENOMIC DNA]</scope>
    <source>
        <strain evidence="3">TC1</strain>
    </source>
</reference>
<dbReference type="Proteomes" id="UP000053370">
    <property type="component" value="Unassembled WGS sequence"/>
</dbReference>
<dbReference type="GO" id="GO:0016491">
    <property type="term" value="F:oxidoreductase activity"/>
    <property type="evidence" value="ECO:0007669"/>
    <property type="project" value="UniProtKB-KW"/>
</dbReference>
<dbReference type="AlphaFoldDB" id="A0A0S7BTP7"/>
<dbReference type="InterPro" id="IPR051691">
    <property type="entry name" value="Metab_Enz_Cyan_OpOx_G3PDH"/>
</dbReference>
<evidence type="ECO:0000313" key="4">
    <source>
        <dbReference type="Proteomes" id="UP000053370"/>
    </source>
</evidence>
<dbReference type="STRING" id="1678840.ATC1_13557"/>
<evidence type="ECO:0000256" key="1">
    <source>
        <dbReference type="ARBA" id="ARBA00023002"/>
    </source>
</evidence>
<name>A0A0S7BTP7_9CHLR</name>
<proteinExistence type="predicted"/>
<feature type="domain" description="FAD/NAD(P)-binding" evidence="2">
    <location>
        <begin position="7"/>
        <end position="306"/>
    </location>
</feature>
<dbReference type="SUPFAM" id="SSF51905">
    <property type="entry name" value="FAD/NAD(P)-binding domain"/>
    <property type="match status" value="1"/>
</dbReference>
<dbReference type="PRINTS" id="PR00469">
    <property type="entry name" value="PNDRDTASEII"/>
</dbReference>
<dbReference type="PATRIC" id="fig|1678840.3.peg.1868"/>
<evidence type="ECO:0000313" key="3">
    <source>
        <dbReference type="EMBL" id="GAP40580.1"/>
    </source>
</evidence>